<reference evidence="2" key="1">
    <citation type="submission" date="2016-10" db="EMBL/GenBank/DDBJ databases">
        <authorList>
            <person name="Varghese N."/>
            <person name="Submissions S."/>
        </authorList>
    </citation>
    <scope>NUCLEOTIDE SEQUENCE [LARGE SCALE GENOMIC DNA]</scope>
    <source>
        <strain evidence="2">DUS833</strain>
    </source>
</reference>
<evidence type="ECO:0000313" key="2">
    <source>
        <dbReference type="Proteomes" id="UP000199365"/>
    </source>
</evidence>
<sequence>MKVGEGSLRWLIDKWIAPTATTSVHITRCTFANSGQTRCVLARSSAAENSLAIFFFRHDDGAWRVFPPPPRKPERHFYAGTG</sequence>
<accession>A0A1H1JTD0</accession>
<protein>
    <submittedName>
        <fullName evidence="1">Uncharacterized protein</fullName>
    </submittedName>
</protein>
<organism evidence="1 2">
    <name type="scientific">Paraburkholderia tuberum</name>
    <dbReference type="NCBI Taxonomy" id="157910"/>
    <lineage>
        <taxon>Bacteria</taxon>
        <taxon>Pseudomonadati</taxon>
        <taxon>Pseudomonadota</taxon>
        <taxon>Betaproteobacteria</taxon>
        <taxon>Burkholderiales</taxon>
        <taxon>Burkholderiaceae</taxon>
        <taxon>Paraburkholderia</taxon>
    </lineage>
</organism>
<evidence type="ECO:0000313" key="1">
    <source>
        <dbReference type="EMBL" id="SDR53311.1"/>
    </source>
</evidence>
<keyword evidence="2" id="KW-1185">Reference proteome</keyword>
<proteinExistence type="predicted"/>
<gene>
    <name evidence="1" type="ORF">SAMN05445850_5662</name>
</gene>
<dbReference type="Proteomes" id="UP000199365">
    <property type="component" value="Unassembled WGS sequence"/>
</dbReference>
<name>A0A1H1JTD0_9BURK</name>
<dbReference type="AlphaFoldDB" id="A0A1H1JTD0"/>
<dbReference type="EMBL" id="FNKX01000002">
    <property type="protein sequence ID" value="SDR53311.1"/>
    <property type="molecule type" value="Genomic_DNA"/>
</dbReference>